<sequence>MRIRFAAIFAAILTVVGLSAAPASADVWWLQYTDTSTRLCIDAQYDAQHAYWWLQEATCKTPVGSGAAGQVYQIVPSGTGAVWIMSGVPGPQCVAIGSGSAADDTVGLADCPGTRPIYWDVEWQVSEVSENPNGSVNVMFQSTTSGKCITGAGSGVRLVQQACDSTNPHQVWRQHLKEGCPRCLAARRD</sequence>
<dbReference type="AlphaFoldDB" id="R1I1F9"/>
<dbReference type="Proteomes" id="UP000014139">
    <property type="component" value="Unassembled WGS sequence"/>
</dbReference>
<dbReference type="eggNOG" id="COG4677">
    <property type="taxonomic scope" value="Bacteria"/>
</dbReference>
<dbReference type="PATRIC" id="fig|1292037.4.peg.6121"/>
<dbReference type="SUPFAM" id="SSF50370">
    <property type="entry name" value="Ricin B-like lectins"/>
    <property type="match status" value="1"/>
</dbReference>
<accession>R1I1F9</accession>
<dbReference type="EMBL" id="AOUO01000524">
    <property type="protein sequence ID" value="EOD64299.1"/>
    <property type="molecule type" value="Genomic_DNA"/>
</dbReference>
<keyword evidence="1" id="KW-0732">Signal</keyword>
<dbReference type="PROSITE" id="PS50231">
    <property type="entry name" value="RICIN_B_LECTIN"/>
    <property type="match status" value="1"/>
</dbReference>
<evidence type="ECO:0000313" key="2">
    <source>
        <dbReference type="EMBL" id="EOD64299.1"/>
    </source>
</evidence>
<dbReference type="OrthoDB" id="3613264at2"/>
<comment type="caution">
    <text evidence="2">The sequence shown here is derived from an EMBL/GenBank/DDBJ whole genome shotgun (WGS) entry which is preliminary data.</text>
</comment>
<gene>
    <name evidence="2" type="ORF">H480_32548</name>
</gene>
<dbReference type="RefSeq" id="WP_004558913.1">
    <property type="nucleotide sequence ID" value="NZ_AOUO01000524.1"/>
</dbReference>
<keyword evidence="3" id="KW-1185">Reference proteome</keyword>
<reference evidence="2 3" key="1">
    <citation type="submission" date="2013-02" db="EMBL/GenBank/DDBJ databases">
        <title>Draft genome sequence of Amycolatopsis vancoresmycina strain DSM 44592T.</title>
        <authorList>
            <person name="Kumar S."/>
            <person name="Kaur N."/>
            <person name="Kaur C."/>
            <person name="Raghava G.P.S."/>
            <person name="Mayilraj S."/>
        </authorList>
    </citation>
    <scope>NUCLEOTIDE SEQUENCE [LARGE SCALE GENOMIC DNA]</scope>
    <source>
        <strain evidence="2 3">DSM 44592</strain>
    </source>
</reference>
<dbReference type="Gene3D" id="2.80.10.50">
    <property type="match status" value="1"/>
</dbReference>
<feature type="chain" id="PRO_5004361272" evidence="1">
    <location>
        <begin position="26"/>
        <end position="189"/>
    </location>
</feature>
<evidence type="ECO:0000313" key="3">
    <source>
        <dbReference type="Proteomes" id="UP000014139"/>
    </source>
</evidence>
<organism evidence="2 3">
    <name type="scientific">Amycolatopsis vancoresmycina DSM 44592</name>
    <dbReference type="NCBI Taxonomy" id="1292037"/>
    <lineage>
        <taxon>Bacteria</taxon>
        <taxon>Bacillati</taxon>
        <taxon>Actinomycetota</taxon>
        <taxon>Actinomycetes</taxon>
        <taxon>Pseudonocardiales</taxon>
        <taxon>Pseudonocardiaceae</taxon>
        <taxon>Amycolatopsis</taxon>
    </lineage>
</organism>
<proteinExistence type="predicted"/>
<protein>
    <submittedName>
        <fullName evidence="2">Uncharacterized protein</fullName>
    </submittedName>
</protein>
<dbReference type="InterPro" id="IPR035992">
    <property type="entry name" value="Ricin_B-like_lectins"/>
</dbReference>
<evidence type="ECO:0000256" key="1">
    <source>
        <dbReference type="SAM" id="SignalP"/>
    </source>
</evidence>
<feature type="signal peptide" evidence="1">
    <location>
        <begin position="1"/>
        <end position="25"/>
    </location>
</feature>
<dbReference type="CDD" id="cd00161">
    <property type="entry name" value="beta-trefoil_Ricin-like"/>
    <property type="match status" value="1"/>
</dbReference>
<name>R1I1F9_9PSEU</name>